<dbReference type="PROSITE" id="PS00170">
    <property type="entry name" value="CSA_PPIASE_1"/>
    <property type="match status" value="1"/>
</dbReference>
<gene>
    <name evidence="7" type="primary">ppiB</name>
    <name evidence="7" type="ordered locus">VSAL_I1244</name>
</gene>
<evidence type="ECO:0000313" key="8">
    <source>
        <dbReference type="Proteomes" id="UP000001730"/>
    </source>
</evidence>
<evidence type="ECO:0000256" key="5">
    <source>
        <dbReference type="RuleBase" id="RU363019"/>
    </source>
</evidence>
<name>B6EJY2_ALISL</name>
<dbReference type="PIRSF" id="PIRSF001467">
    <property type="entry name" value="Peptidylpro_ismrse"/>
    <property type="match status" value="1"/>
</dbReference>
<dbReference type="InterPro" id="IPR029000">
    <property type="entry name" value="Cyclophilin-like_dom_sf"/>
</dbReference>
<protein>
    <recommendedName>
        <fullName evidence="5">Peptidyl-prolyl cis-trans isomerase</fullName>
        <shortName evidence="5">PPIase</shortName>
        <ecNumber evidence="5">5.2.1.8</ecNumber>
    </recommendedName>
</protein>
<dbReference type="Pfam" id="PF00160">
    <property type="entry name" value="Pro_isomerase"/>
    <property type="match status" value="1"/>
</dbReference>
<dbReference type="EMBL" id="FM178379">
    <property type="protein sequence ID" value="CAQ78929.1"/>
    <property type="molecule type" value="Genomic_DNA"/>
</dbReference>
<dbReference type="GO" id="GO:0006457">
    <property type="term" value="P:protein folding"/>
    <property type="evidence" value="ECO:0007669"/>
    <property type="project" value="InterPro"/>
</dbReference>
<dbReference type="PROSITE" id="PS50072">
    <property type="entry name" value="CSA_PPIASE_2"/>
    <property type="match status" value="1"/>
</dbReference>
<accession>B6EJY2</accession>
<reference evidence="7 8" key="1">
    <citation type="journal article" date="2008" name="BMC Genomics">
        <title>The genome sequence of the fish pathogen Aliivibrio salmonicida strain LFI1238 shows extensive evidence of gene decay.</title>
        <authorList>
            <person name="Hjerde E."/>
            <person name="Lorentzen M.S."/>
            <person name="Holden M.T."/>
            <person name="Seeger K."/>
            <person name="Paulsen S."/>
            <person name="Bason N."/>
            <person name="Churcher C."/>
            <person name="Harris D."/>
            <person name="Norbertczak H."/>
            <person name="Quail M.A."/>
            <person name="Sanders S."/>
            <person name="Thurston S."/>
            <person name="Parkhill J."/>
            <person name="Willassen N.P."/>
            <person name="Thomson N.R."/>
        </authorList>
    </citation>
    <scope>NUCLEOTIDE SEQUENCE [LARGE SCALE GENOMIC DNA]</scope>
    <source>
        <strain evidence="7 8">LFI1238</strain>
    </source>
</reference>
<feature type="domain" description="PPIase cyclophilin-type" evidence="6">
    <location>
        <begin position="1"/>
        <end position="162"/>
    </location>
</feature>
<dbReference type="InterPro" id="IPR020892">
    <property type="entry name" value="Cyclophilin-type_PPIase_CS"/>
</dbReference>
<evidence type="ECO:0000256" key="1">
    <source>
        <dbReference type="ARBA" id="ARBA00002388"/>
    </source>
</evidence>
<proteinExistence type="inferred from homology"/>
<comment type="similarity">
    <text evidence="2 5">Belongs to the cyclophilin-type PPIase family.</text>
</comment>
<dbReference type="InterPro" id="IPR024936">
    <property type="entry name" value="Cyclophilin-type_PPIase"/>
</dbReference>
<dbReference type="GO" id="GO:0003755">
    <property type="term" value="F:peptidyl-prolyl cis-trans isomerase activity"/>
    <property type="evidence" value="ECO:0007669"/>
    <property type="project" value="UniProtKB-UniRule"/>
</dbReference>
<dbReference type="eggNOG" id="COG0652">
    <property type="taxonomic scope" value="Bacteria"/>
</dbReference>
<dbReference type="Gene3D" id="2.40.100.10">
    <property type="entry name" value="Cyclophilin-like"/>
    <property type="match status" value="1"/>
</dbReference>
<dbReference type="InterPro" id="IPR002130">
    <property type="entry name" value="Cyclophilin-type_PPIase_dom"/>
</dbReference>
<keyword evidence="8" id="KW-1185">Reference proteome</keyword>
<organism evidence="7 8">
    <name type="scientific">Aliivibrio salmonicida (strain LFI1238)</name>
    <name type="common">Vibrio salmonicida (strain LFI1238)</name>
    <dbReference type="NCBI Taxonomy" id="316275"/>
    <lineage>
        <taxon>Bacteria</taxon>
        <taxon>Pseudomonadati</taxon>
        <taxon>Pseudomonadota</taxon>
        <taxon>Gammaproteobacteria</taxon>
        <taxon>Vibrionales</taxon>
        <taxon>Vibrionaceae</taxon>
        <taxon>Aliivibrio</taxon>
    </lineage>
</organism>
<dbReference type="CDD" id="cd01920">
    <property type="entry name" value="cyclophilin_EcCYP_like"/>
    <property type="match status" value="1"/>
</dbReference>
<dbReference type="Proteomes" id="UP000001730">
    <property type="component" value="Chromosome 1"/>
</dbReference>
<evidence type="ECO:0000256" key="3">
    <source>
        <dbReference type="ARBA" id="ARBA00023110"/>
    </source>
</evidence>
<dbReference type="PRINTS" id="PR00153">
    <property type="entry name" value="CSAPPISMRASE"/>
</dbReference>
<dbReference type="SUPFAM" id="SSF50891">
    <property type="entry name" value="Cyclophilin-like"/>
    <property type="match status" value="1"/>
</dbReference>
<comment type="catalytic activity">
    <reaction evidence="5">
        <text>[protein]-peptidylproline (omega=180) = [protein]-peptidylproline (omega=0)</text>
        <dbReference type="Rhea" id="RHEA:16237"/>
        <dbReference type="Rhea" id="RHEA-COMP:10747"/>
        <dbReference type="Rhea" id="RHEA-COMP:10748"/>
        <dbReference type="ChEBI" id="CHEBI:83833"/>
        <dbReference type="ChEBI" id="CHEBI:83834"/>
        <dbReference type="EC" id="5.2.1.8"/>
    </reaction>
</comment>
<dbReference type="RefSeq" id="WP_012549972.1">
    <property type="nucleotide sequence ID" value="NC_011312.1"/>
</dbReference>
<dbReference type="KEGG" id="vsa:VSAL_I1244"/>
<dbReference type="PANTHER" id="PTHR43246">
    <property type="entry name" value="PEPTIDYL-PROLYL CIS-TRANS ISOMERASE CYP38, CHLOROPLASTIC"/>
    <property type="match status" value="1"/>
</dbReference>
<evidence type="ECO:0000256" key="2">
    <source>
        <dbReference type="ARBA" id="ARBA00007365"/>
    </source>
</evidence>
<keyword evidence="3 5" id="KW-0697">Rotamase</keyword>
<sequence>MIILTTNFGDIHIELNKEKAPVSSKNFLKYCQDGFYEGTIFHRVIKGFMIQGGGFTADMQEKEMRAPIVNEANRGLKNLNGTIAMARTDAPHSATSEFFINIANNTFLDHTATTNTGWGYTVFGEVTIGMDVVKKIAKIKTKSMGEFDDVPKESIIIEKVTIIEE</sequence>
<comment type="function">
    <text evidence="1 5">PPIases accelerate the folding of proteins. It catalyzes the cis-trans isomerization of proline imidic peptide bonds in oligopeptides.</text>
</comment>
<evidence type="ECO:0000256" key="4">
    <source>
        <dbReference type="ARBA" id="ARBA00023235"/>
    </source>
</evidence>
<evidence type="ECO:0000259" key="6">
    <source>
        <dbReference type="PROSITE" id="PS50072"/>
    </source>
</evidence>
<evidence type="ECO:0000313" key="7">
    <source>
        <dbReference type="EMBL" id="CAQ78929.1"/>
    </source>
</evidence>
<dbReference type="AlphaFoldDB" id="B6EJY2"/>
<dbReference type="InterPro" id="IPR044665">
    <property type="entry name" value="E_coli_cyclophilin_A-like"/>
</dbReference>
<dbReference type="EC" id="5.2.1.8" evidence="5"/>
<keyword evidence="4 5" id="KW-0413">Isomerase</keyword>
<dbReference type="HOGENOM" id="CLU_012062_16_9_6"/>